<dbReference type="InterPro" id="IPR001647">
    <property type="entry name" value="HTH_TetR"/>
</dbReference>
<keyword evidence="1" id="KW-0805">Transcription regulation</keyword>
<dbReference type="InterPro" id="IPR050109">
    <property type="entry name" value="HTH-type_TetR-like_transc_reg"/>
</dbReference>
<dbReference type="GO" id="GO:0003700">
    <property type="term" value="F:DNA-binding transcription factor activity"/>
    <property type="evidence" value="ECO:0007669"/>
    <property type="project" value="TreeGrafter"/>
</dbReference>
<organism evidence="6 7">
    <name type="scientific">Lysinibacter cavernae</name>
    <dbReference type="NCBI Taxonomy" id="1640652"/>
    <lineage>
        <taxon>Bacteria</taxon>
        <taxon>Bacillati</taxon>
        <taxon>Actinomycetota</taxon>
        <taxon>Actinomycetes</taxon>
        <taxon>Micrococcales</taxon>
        <taxon>Microbacteriaceae</taxon>
        <taxon>Lysinibacter</taxon>
    </lineage>
</organism>
<dbReference type="PROSITE" id="PS50977">
    <property type="entry name" value="HTH_TETR_2"/>
    <property type="match status" value="1"/>
</dbReference>
<dbReference type="SUPFAM" id="SSF46689">
    <property type="entry name" value="Homeodomain-like"/>
    <property type="match status" value="1"/>
</dbReference>
<keyword evidence="2 4" id="KW-0238">DNA-binding</keyword>
<name>A0A7X5TTQ5_9MICO</name>
<evidence type="ECO:0000313" key="6">
    <source>
        <dbReference type="EMBL" id="NIH53769.1"/>
    </source>
</evidence>
<reference evidence="6 7" key="1">
    <citation type="submission" date="2020-02" db="EMBL/GenBank/DDBJ databases">
        <title>Sequencing the genomes of 1000 actinobacteria strains.</title>
        <authorList>
            <person name="Klenk H.-P."/>
        </authorList>
    </citation>
    <scope>NUCLEOTIDE SEQUENCE [LARGE SCALE GENOMIC DNA]</scope>
    <source>
        <strain evidence="6 7">DSM 27960</strain>
    </source>
</reference>
<dbReference type="RefSeq" id="WP_167149653.1">
    <property type="nucleotide sequence ID" value="NZ_JAAMOX010000001.1"/>
</dbReference>
<accession>A0A7X5TTQ5</accession>
<comment type="caution">
    <text evidence="6">The sequence shown here is derived from an EMBL/GenBank/DDBJ whole genome shotgun (WGS) entry which is preliminary data.</text>
</comment>
<evidence type="ECO:0000259" key="5">
    <source>
        <dbReference type="PROSITE" id="PS50977"/>
    </source>
</evidence>
<keyword evidence="3" id="KW-0804">Transcription</keyword>
<dbReference type="Proteomes" id="UP000541033">
    <property type="component" value="Unassembled WGS sequence"/>
</dbReference>
<evidence type="ECO:0000256" key="1">
    <source>
        <dbReference type="ARBA" id="ARBA00023015"/>
    </source>
</evidence>
<evidence type="ECO:0000256" key="3">
    <source>
        <dbReference type="ARBA" id="ARBA00023163"/>
    </source>
</evidence>
<dbReference type="PANTHER" id="PTHR30055">
    <property type="entry name" value="HTH-TYPE TRANSCRIPTIONAL REGULATOR RUTR"/>
    <property type="match status" value="1"/>
</dbReference>
<proteinExistence type="predicted"/>
<dbReference type="Pfam" id="PF00440">
    <property type="entry name" value="TetR_N"/>
    <property type="match status" value="1"/>
</dbReference>
<dbReference type="SUPFAM" id="SSF48498">
    <property type="entry name" value="Tetracyclin repressor-like, C-terminal domain"/>
    <property type="match status" value="1"/>
</dbReference>
<feature type="domain" description="HTH tetR-type" evidence="5">
    <location>
        <begin position="17"/>
        <end position="75"/>
    </location>
</feature>
<protein>
    <submittedName>
        <fullName evidence="6">AcrR family transcriptional regulator</fullName>
    </submittedName>
</protein>
<dbReference type="GO" id="GO:0000976">
    <property type="term" value="F:transcription cis-regulatory region binding"/>
    <property type="evidence" value="ECO:0007669"/>
    <property type="project" value="TreeGrafter"/>
</dbReference>
<dbReference type="InterPro" id="IPR009057">
    <property type="entry name" value="Homeodomain-like_sf"/>
</dbReference>
<evidence type="ECO:0000313" key="7">
    <source>
        <dbReference type="Proteomes" id="UP000541033"/>
    </source>
</evidence>
<keyword evidence="7" id="KW-1185">Reference proteome</keyword>
<dbReference type="AlphaFoldDB" id="A0A7X5TTQ5"/>
<dbReference type="Gene3D" id="1.10.357.10">
    <property type="entry name" value="Tetracycline Repressor, domain 2"/>
    <property type="match status" value="1"/>
</dbReference>
<gene>
    <name evidence="6" type="ORF">FHX76_001637</name>
</gene>
<dbReference type="EMBL" id="JAAMOX010000001">
    <property type="protein sequence ID" value="NIH53769.1"/>
    <property type="molecule type" value="Genomic_DNA"/>
</dbReference>
<dbReference type="InterPro" id="IPR036271">
    <property type="entry name" value="Tet_transcr_reg_TetR-rel_C_sf"/>
</dbReference>
<evidence type="ECO:0000256" key="2">
    <source>
        <dbReference type="ARBA" id="ARBA00023125"/>
    </source>
</evidence>
<evidence type="ECO:0000256" key="4">
    <source>
        <dbReference type="PROSITE-ProRule" id="PRU00335"/>
    </source>
</evidence>
<feature type="DNA-binding region" description="H-T-H motif" evidence="4">
    <location>
        <begin position="38"/>
        <end position="57"/>
    </location>
</feature>
<sequence length="205" mass="21822">MNDNSRASAQPRRADAERNRDAIIESALTLLERNSAATMAQIATAAGVGRVTLYGHFSSRDELVDAAFRTAVARSERTLANLDLGGNPVAALVRLIHSSWREVVRNLAALDAAQRALPPERIREHHSELMACVEDVIARGQAEGAFRADLSAGWLTACFYAVLHVGSDEVLAGRASAEQAAEQITATVLGQLSPTAAGLRGPVDE</sequence>
<dbReference type="PANTHER" id="PTHR30055:SF234">
    <property type="entry name" value="HTH-TYPE TRANSCRIPTIONAL REGULATOR BETI"/>
    <property type="match status" value="1"/>
</dbReference>